<dbReference type="Pfam" id="PF02157">
    <property type="entry name" value="Man-6-P_recep"/>
    <property type="match status" value="1"/>
</dbReference>
<feature type="compositionally biased region" description="Basic and acidic residues" evidence="9">
    <location>
        <begin position="179"/>
        <end position="194"/>
    </location>
</feature>
<evidence type="ECO:0000256" key="7">
    <source>
        <dbReference type="ARBA" id="ARBA00023157"/>
    </source>
</evidence>
<feature type="domain" description="MRH" evidence="12">
    <location>
        <begin position="65"/>
        <end position="241"/>
    </location>
</feature>
<evidence type="ECO:0000256" key="4">
    <source>
        <dbReference type="ARBA" id="ARBA00022729"/>
    </source>
</evidence>
<reference evidence="13 14" key="1">
    <citation type="journal article" date="2016" name="Genome Biol. Evol.">
        <title>Divergent and convergent evolution of fungal pathogenicity.</title>
        <authorList>
            <person name="Shang Y."/>
            <person name="Xiao G."/>
            <person name="Zheng P."/>
            <person name="Cen K."/>
            <person name="Zhan S."/>
            <person name="Wang C."/>
        </authorList>
    </citation>
    <scope>NUCLEOTIDE SEQUENCE [LARGE SCALE GENOMIC DNA]</scope>
    <source>
        <strain evidence="13 14">RCEF 2490</strain>
    </source>
</reference>
<dbReference type="EMBL" id="AZGY01000010">
    <property type="protein sequence ID" value="KZZ94995.1"/>
    <property type="molecule type" value="Genomic_DNA"/>
</dbReference>
<evidence type="ECO:0000256" key="1">
    <source>
        <dbReference type="ARBA" id="ARBA00004308"/>
    </source>
</evidence>
<evidence type="ECO:0000313" key="13">
    <source>
        <dbReference type="EMBL" id="KZZ94995.1"/>
    </source>
</evidence>
<protein>
    <submittedName>
        <fullName evidence="13">Mannose-6-phosphate receptor, binding protein</fullName>
    </submittedName>
</protein>
<organism evidence="13 14">
    <name type="scientific">Moelleriella libera RCEF 2490</name>
    <dbReference type="NCBI Taxonomy" id="1081109"/>
    <lineage>
        <taxon>Eukaryota</taxon>
        <taxon>Fungi</taxon>
        <taxon>Dikarya</taxon>
        <taxon>Ascomycota</taxon>
        <taxon>Pezizomycotina</taxon>
        <taxon>Sordariomycetes</taxon>
        <taxon>Hypocreomycetidae</taxon>
        <taxon>Hypocreales</taxon>
        <taxon>Clavicipitaceae</taxon>
        <taxon>Moelleriella</taxon>
    </lineage>
</organism>
<evidence type="ECO:0000313" key="14">
    <source>
        <dbReference type="Proteomes" id="UP000078544"/>
    </source>
</evidence>
<name>A0A168B9I5_9HYPO</name>
<evidence type="ECO:0000256" key="6">
    <source>
        <dbReference type="ARBA" id="ARBA00023136"/>
    </source>
</evidence>
<evidence type="ECO:0000256" key="11">
    <source>
        <dbReference type="SAM" id="SignalP"/>
    </source>
</evidence>
<feature type="region of interest" description="Disordered" evidence="9">
    <location>
        <begin position="18"/>
        <end position="38"/>
    </location>
</feature>
<accession>A0A168B9I5</accession>
<dbReference type="GO" id="GO:0005770">
    <property type="term" value="C:late endosome"/>
    <property type="evidence" value="ECO:0007669"/>
    <property type="project" value="TreeGrafter"/>
</dbReference>
<dbReference type="OrthoDB" id="4504960at2759"/>
<keyword evidence="6 10" id="KW-0472">Membrane</keyword>
<dbReference type="InterPro" id="IPR009011">
    <property type="entry name" value="Man6P_isomerase_rcpt-bd_dom_sf"/>
</dbReference>
<evidence type="ECO:0000256" key="2">
    <source>
        <dbReference type="ARBA" id="ARBA00022448"/>
    </source>
</evidence>
<keyword evidence="3 10" id="KW-0812">Transmembrane</keyword>
<dbReference type="InterPro" id="IPR044865">
    <property type="entry name" value="MRH_dom"/>
</dbReference>
<evidence type="ECO:0000259" key="12">
    <source>
        <dbReference type="PROSITE" id="PS51914"/>
    </source>
</evidence>
<dbReference type="PROSITE" id="PS51914">
    <property type="entry name" value="MRH"/>
    <property type="match status" value="1"/>
</dbReference>
<comment type="caution">
    <text evidence="13">The sequence shown here is derived from an EMBL/GenBank/DDBJ whole genome shotgun (WGS) entry which is preliminary data.</text>
</comment>
<evidence type="ECO:0000256" key="3">
    <source>
        <dbReference type="ARBA" id="ARBA00022692"/>
    </source>
</evidence>
<proteinExistence type="predicted"/>
<comment type="subcellular location">
    <subcellularLocation>
        <location evidence="1">Endomembrane system</location>
    </subcellularLocation>
</comment>
<evidence type="ECO:0000256" key="10">
    <source>
        <dbReference type="SAM" id="Phobius"/>
    </source>
</evidence>
<evidence type="ECO:0000256" key="9">
    <source>
        <dbReference type="SAM" id="MobiDB-lite"/>
    </source>
</evidence>
<keyword evidence="13" id="KW-0675">Receptor</keyword>
<feature type="compositionally biased region" description="Low complexity" evidence="9">
    <location>
        <begin position="155"/>
        <end position="166"/>
    </location>
</feature>
<keyword evidence="4 11" id="KW-0732">Signal</keyword>
<dbReference type="PANTHER" id="PTHR15071:SF0">
    <property type="entry name" value="MANNOSE 6-PHOSPHATE RECEPTOR-LIKE PROTEIN 1"/>
    <property type="match status" value="1"/>
</dbReference>
<dbReference type="GO" id="GO:0010008">
    <property type="term" value="C:endosome membrane"/>
    <property type="evidence" value="ECO:0007669"/>
    <property type="project" value="UniProtKB-SubCell"/>
</dbReference>
<feature type="chain" id="PRO_5007895582" evidence="11">
    <location>
        <begin position="21"/>
        <end position="349"/>
    </location>
</feature>
<keyword evidence="8" id="KW-0325">Glycoprotein</keyword>
<feature type="signal peptide" evidence="11">
    <location>
        <begin position="1"/>
        <end position="20"/>
    </location>
</feature>
<dbReference type="Proteomes" id="UP000078544">
    <property type="component" value="Unassembled WGS sequence"/>
</dbReference>
<evidence type="ECO:0000256" key="8">
    <source>
        <dbReference type="ARBA" id="ARBA00023180"/>
    </source>
</evidence>
<evidence type="ECO:0000256" key="5">
    <source>
        <dbReference type="ARBA" id="ARBA00022989"/>
    </source>
</evidence>
<dbReference type="GO" id="GO:0000139">
    <property type="term" value="C:Golgi membrane"/>
    <property type="evidence" value="ECO:0007669"/>
    <property type="project" value="UniProtKB-SubCell"/>
</dbReference>
<keyword evidence="7" id="KW-1015">Disulfide bond</keyword>
<sequence length="349" mass="37193">MRQHLLSAAVFAASFVGSRADPSPSPSPSSSSSTTTHVPACTATASAGSGGFFDLRPIRAHPANSGAQHKAGVTKDYRSKGYDYGKNFTLNICGAVIDPVTDVMGVAKSSWANVSAYYVSHGSVYSIGSESMDLVSRGRKLVLQYTGGSPCGTAKSSKSSPRSSISKGKKDSAASSQPHRIESVKSDSDDDKAQTKRKSTTISFLCDRDPSSGLAGVSFVGVSPDECSYFFEARSVHACVGAEPHKPGSVGPGSVFGIILVIAVLVYALGGVFYNRTVTNARGWRQLPNYSLWAGIWSFVSDLFIALFSSCARCLPSRRGYSRLHTGSRNRNSEAENRLIDQLDEEWDD</sequence>
<feature type="transmembrane region" description="Helical" evidence="10">
    <location>
        <begin position="287"/>
        <end position="308"/>
    </location>
</feature>
<dbReference type="InterPro" id="IPR028927">
    <property type="entry name" value="Man-6-P_rcpt"/>
</dbReference>
<gene>
    <name evidence="13" type="ORF">AAL_05106</name>
</gene>
<feature type="region of interest" description="Disordered" evidence="9">
    <location>
        <begin position="148"/>
        <end position="195"/>
    </location>
</feature>
<keyword evidence="5 10" id="KW-1133">Transmembrane helix</keyword>
<keyword evidence="2" id="KW-0813">Transport</keyword>
<dbReference type="GO" id="GO:0007034">
    <property type="term" value="P:vacuolar transport"/>
    <property type="evidence" value="ECO:0007669"/>
    <property type="project" value="TreeGrafter"/>
</dbReference>
<dbReference type="Gene3D" id="2.70.130.10">
    <property type="entry name" value="Mannose-6-phosphate receptor binding domain"/>
    <property type="match status" value="1"/>
</dbReference>
<dbReference type="SUPFAM" id="SSF50911">
    <property type="entry name" value="Mannose 6-phosphate receptor domain"/>
    <property type="match status" value="1"/>
</dbReference>
<dbReference type="STRING" id="1081109.A0A168B9I5"/>
<keyword evidence="14" id="KW-1185">Reference proteome</keyword>
<dbReference type="AlphaFoldDB" id="A0A168B9I5"/>
<dbReference type="PANTHER" id="PTHR15071">
    <property type="entry name" value="MANNOSE-6-PHOSPHATE RECEPTOR FAMILY MEMBER"/>
    <property type="match status" value="1"/>
</dbReference>
<feature type="transmembrane region" description="Helical" evidence="10">
    <location>
        <begin position="255"/>
        <end position="275"/>
    </location>
</feature>